<reference evidence="1 2" key="1">
    <citation type="submission" date="2020-12" db="EMBL/GenBank/DDBJ databases">
        <title>Vagococcus allomyrinae sp. nov. and Enterococcus lavae sp. nov., isolated from the larvae of Allomyrina dichotoma.</title>
        <authorList>
            <person name="Lee S.D."/>
        </authorList>
    </citation>
    <scope>NUCLEOTIDE SEQUENCE [LARGE SCALE GENOMIC DNA]</scope>
    <source>
        <strain evidence="1 2">BWM-S5</strain>
    </source>
</reference>
<keyword evidence="2" id="KW-1185">Reference proteome</keyword>
<comment type="caution">
    <text evidence="1">The sequence shown here is derived from an EMBL/GenBank/DDBJ whole genome shotgun (WGS) entry which is preliminary data.</text>
</comment>
<accession>A0ABS4CN09</accession>
<protein>
    <recommendedName>
        <fullName evidence="3">Lipoprotein</fullName>
    </recommendedName>
</protein>
<evidence type="ECO:0000313" key="2">
    <source>
        <dbReference type="Proteomes" id="UP000673375"/>
    </source>
</evidence>
<evidence type="ECO:0000313" key="1">
    <source>
        <dbReference type="EMBL" id="MBP1047425.1"/>
    </source>
</evidence>
<dbReference type="EMBL" id="JAEDXU010000007">
    <property type="protein sequence ID" value="MBP1047425.1"/>
    <property type="molecule type" value="Genomic_DNA"/>
</dbReference>
<name>A0ABS4CN09_9ENTE</name>
<evidence type="ECO:0008006" key="3">
    <source>
        <dbReference type="Google" id="ProtNLM"/>
    </source>
</evidence>
<sequence length="213" mass="24171">MKRRTWILFASLILIVSCFVVFTVSKKDIDPSITIEQLSWDALTPETEKLGKELEDEGAQDIQYFEIGNVEGELLYVELSGRRVIPNEKESDFEVFLQYPQDKKSLVLKSYQDKVLLISYRNGNTLHEYMTNSASTAVSNASSADLDKEYCAFISAIGPVEKNGTRLGYAVFSDDKMIIASMKEEPSSIEKKISEDDFVYEYRITVEVIKAES</sequence>
<gene>
    <name evidence="1" type="ORF">I6N96_14160</name>
</gene>
<dbReference type="PROSITE" id="PS51257">
    <property type="entry name" value="PROKAR_LIPOPROTEIN"/>
    <property type="match status" value="1"/>
</dbReference>
<proteinExistence type="predicted"/>
<dbReference type="Proteomes" id="UP000673375">
    <property type="component" value="Unassembled WGS sequence"/>
</dbReference>
<dbReference type="RefSeq" id="WP_209558199.1">
    <property type="nucleotide sequence ID" value="NZ_JAEDXU010000007.1"/>
</dbReference>
<organism evidence="1 2">
    <name type="scientific">Enterococcus larvae</name>
    <dbReference type="NCBI Taxonomy" id="2794352"/>
    <lineage>
        <taxon>Bacteria</taxon>
        <taxon>Bacillati</taxon>
        <taxon>Bacillota</taxon>
        <taxon>Bacilli</taxon>
        <taxon>Lactobacillales</taxon>
        <taxon>Enterococcaceae</taxon>
        <taxon>Enterococcus</taxon>
    </lineage>
</organism>